<feature type="domain" description="Beta-galactosidase" evidence="6">
    <location>
        <begin position="17"/>
        <end position="104"/>
    </location>
</feature>
<dbReference type="PANTHER" id="PTHR46323">
    <property type="entry name" value="BETA-GALACTOSIDASE"/>
    <property type="match status" value="1"/>
</dbReference>
<dbReference type="Pfam" id="PF16353">
    <property type="entry name" value="LacZ_4"/>
    <property type="match status" value="1"/>
</dbReference>
<feature type="domain" description="Beta galactosidase small chain/" evidence="5">
    <location>
        <begin position="134"/>
        <end position="197"/>
    </location>
</feature>
<dbReference type="EC" id="3.2.1.23" evidence="2"/>
<dbReference type="PANTHER" id="PTHR46323:SF2">
    <property type="entry name" value="BETA-GALACTOSIDASE"/>
    <property type="match status" value="1"/>
</dbReference>
<dbReference type="GO" id="GO:0030246">
    <property type="term" value="F:carbohydrate binding"/>
    <property type="evidence" value="ECO:0007669"/>
    <property type="project" value="InterPro"/>
</dbReference>
<evidence type="ECO:0000256" key="2">
    <source>
        <dbReference type="ARBA" id="ARBA00012756"/>
    </source>
</evidence>
<accession>A0A2J4XVP5</accession>
<keyword evidence="4 7" id="KW-0326">Glycosidase</keyword>
<evidence type="ECO:0000313" key="7">
    <source>
        <dbReference type="EMBL" id="PLM42598.1"/>
    </source>
</evidence>
<dbReference type="AlphaFoldDB" id="A0A2J4XVP5"/>
<dbReference type="InterPro" id="IPR050347">
    <property type="entry name" value="Bact_Beta-galactosidase"/>
</dbReference>
<feature type="non-terminal residue" evidence="7">
    <location>
        <position position="1"/>
    </location>
</feature>
<evidence type="ECO:0000259" key="5">
    <source>
        <dbReference type="Pfam" id="PF02929"/>
    </source>
</evidence>
<dbReference type="EMBL" id="PIET01002578">
    <property type="protein sequence ID" value="PLM42598.1"/>
    <property type="molecule type" value="Genomic_DNA"/>
</dbReference>
<dbReference type="SUPFAM" id="SSF49303">
    <property type="entry name" value="beta-Galactosidase/glucuronidase domain"/>
    <property type="match status" value="1"/>
</dbReference>
<dbReference type="Proteomes" id="UP000234661">
    <property type="component" value="Unassembled WGS sequence"/>
</dbReference>
<dbReference type="InterPro" id="IPR004199">
    <property type="entry name" value="B-gal_small/dom_5"/>
</dbReference>
<evidence type="ECO:0000313" key="8">
    <source>
        <dbReference type="Proteomes" id="UP000234661"/>
    </source>
</evidence>
<keyword evidence="3 7" id="KW-0378">Hydrolase</keyword>
<dbReference type="InterPro" id="IPR011013">
    <property type="entry name" value="Gal_mutarotase_sf_dom"/>
</dbReference>
<organism evidence="7 8">
    <name type="scientific">Klebsiella michiganensis</name>
    <dbReference type="NCBI Taxonomy" id="1134687"/>
    <lineage>
        <taxon>Bacteria</taxon>
        <taxon>Pseudomonadati</taxon>
        <taxon>Pseudomonadota</taxon>
        <taxon>Gammaproteobacteria</taxon>
        <taxon>Enterobacterales</taxon>
        <taxon>Enterobacteriaceae</taxon>
        <taxon>Klebsiella/Raoultella group</taxon>
        <taxon>Klebsiella</taxon>
    </lineage>
</organism>
<dbReference type="GO" id="GO:0005990">
    <property type="term" value="P:lactose catabolic process"/>
    <property type="evidence" value="ECO:0007669"/>
    <property type="project" value="TreeGrafter"/>
</dbReference>
<dbReference type="Gene3D" id="2.70.98.10">
    <property type="match status" value="1"/>
</dbReference>
<feature type="non-terminal residue" evidence="7">
    <location>
        <position position="205"/>
    </location>
</feature>
<evidence type="ECO:0000256" key="1">
    <source>
        <dbReference type="ARBA" id="ARBA00001412"/>
    </source>
</evidence>
<comment type="caution">
    <text evidence="7">The sequence shown here is derived from an EMBL/GenBank/DDBJ whole genome shotgun (WGS) entry which is preliminary data.</text>
</comment>
<evidence type="ECO:0000256" key="4">
    <source>
        <dbReference type="ARBA" id="ARBA00023295"/>
    </source>
</evidence>
<proteinExistence type="predicted"/>
<sequence>AQQYFQFTLLAQSPLRISISSEYLFRATDNEALRWQVQAAGETFAEGQVKLELSPEGQGELTLCDALTLPVGAEAVWLTLEVVQPQATAWSDAGHRVAWQQFPLAAPLALRRPSPVGTAPALESSDAAWTVRSGSQQWTIDRESGLLTHWQVEGVEQLLTPLRDQFVRAPLDNDIGVSEVERIDPNAWVERWKSAGLYGLSARCV</sequence>
<dbReference type="InterPro" id="IPR013783">
    <property type="entry name" value="Ig-like_fold"/>
</dbReference>
<dbReference type="Pfam" id="PF02929">
    <property type="entry name" value="Bgal_small_N"/>
    <property type="match status" value="1"/>
</dbReference>
<dbReference type="GO" id="GO:0009341">
    <property type="term" value="C:beta-galactosidase complex"/>
    <property type="evidence" value="ECO:0007669"/>
    <property type="project" value="InterPro"/>
</dbReference>
<dbReference type="InterPro" id="IPR032312">
    <property type="entry name" value="LacZ_4"/>
</dbReference>
<dbReference type="Gene3D" id="2.60.40.10">
    <property type="entry name" value="Immunoglobulins"/>
    <property type="match status" value="1"/>
</dbReference>
<gene>
    <name evidence="7" type="primary">lacZ</name>
    <name evidence="7" type="ORF">CWM85_40465</name>
</gene>
<dbReference type="InterPro" id="IPR036156">
    <property type="entry name" value="Beta-gal/glucu_dom_sf"/>
</dbReference>
<protein>
    <recommendedName>
        <fullName evidence="2">beta-galactosidase</fullName>
        <ecNumber evidence="2">3.2.1.23</ecNumber>
    </recommendedName>
</protein>
<reference evidence="7 8" key="1">
    <citation type="submission" date="2017-11" db="EMBL/GenBank/DDBJ databases">
        <authorList>
            <person name="Han C.G."/>
        </authorList>
    </citation>
    <scope>NUCLEOTIDE SEQUENCE [LARGE SCALE GENOMIC DNA]</scope>
    <source>
        <strain evidence="7 8">A2</strain>
    </source>
</reference>
<reference evidence="7 8" key="2">
    <citation type="submission" date="2018-01" db="EMBL/GenBank/DDBJ databases">
        <title>Genomic study of Klebsiella pneumoniae.</title>
        <authorList>
            <person name="Yang Y."/>
            <person name="Bicalho R."/>
        </authorList>
    </citation>
    <scope>NUCLEOTIDE SEQUENCE [LARGE SCALE GENOMIC DNA]</scope>
    <source>
        <strain evidence="7 8">A2</strain>
    </source>
</reference>
<dbReference type="GO" id="GO:0004565">
    <property type="term" value="F:beta-galactosidase activity"/>
    <property type="evidence" value="ECO:0007669"/>
    <property type="project" value="UniProtKB-EC"/>
</dbReference>
<evidence type="ECO:0000256" key="3">
    <source>
        <dbReference type="ARBA" id="ARBA00022801"/>
    </source>
</evidence>
<dbReference type="InterPro" id="IPR014718">
    <property type="entry name" value="GH-type_carb-bd"/>
</dbReference>
<comment type="catalytic activity">
    <reaction evidence="1">
        <text>Hydrolysis of terminal non-reducing beta-D-galactose residues in beta-D-galactosides.</text>
        <dbReference type="EC" id="3.2.1.23"/>
    </reaction>
</comment>
<evidence type="ECO:0000259" key="6">
    <source>
        <dbReference type="Pfam" id="PF16353"/>
    </source>
</evidence>
<name>A0A2J4XVP5_9ENTR</name>
<dbReference type="SUPFAM" id="SSF74650">
    <property type="entry name" value="Galactose mutarotase-like"/>
    <property type="match status" value="1"/>
</dbReference>